<feature type="compositionally biased region" description="Basic and acidic residues" evidence="1">
    <location>
        <begin position="7"/>
        <end position="25"/>
    </location>
</feature>
<keyword evidence="3" id="KW-1185">Reference proteome</keyword>
<dbReference type="Gramene" id="KQL12019">
    <property type="protein sequence ID" value="KQL12019"/>
    <property type="gene ID" value="SETIT_009061mg"/>
</dbReference>
<protein>
    <submittedName>
        <fullName evidence="2">Uncharacterized protein</fullName>
    </submittedName>
</protein>
<sequence length="34" mass="3847">MIVQPRAVDEHAETQGQEADRRAREATVLGRDQL</sequence>
<dbReference type="HOGENOM" id="CLU_3377939_0_0_1"/>
<evidence type="ECO:0000313" key="3">
    <source>
        <dbReference type="Proteomes" id="UP000004995"/>
    </source>
</evidence>
<dbReference type="AlphaFoldDB" id="K3Y4C3"/>
<reference evidence="2" key="2">
    <citation type="submission" date="2018-08" db="UniProtKB">
        <authorList>
            <consortium name="EnsemblPlants"/>
        </authorList>
    </citation>
    <scope>IDENTIFICATION</scope>
    <source>
        <strain evidence="2">Yugu1</strain>
    </source>
</reference>
<dbReference type="Proteomes" id="UP000004995">
    <property type="component" value="Unassembled WGS sequence"/>
</dbReference>
<evidence type="ECO:0000256" key="1">
    <source>
        <dbReference type="SAM" id="MobiDB-lite"/>
    </source>
</evidence>
<dbReference type="EMBL" id="AGNK02002680">
    <property type="status" value="NOT_ANNOTATED_CDS"/>
    <property type="molecule type" value="Genomic_DNA"/>
</dbReference>
<feature type="region of interest" description="Disordered" evidence="1">
    <location>
        <begin position="1"/>
        <end position="34"/>
    </location>
</feature>
<evidence type="ECO:0000313" key="2">
    <source>
        <dbReference type="EnsemblPlants" id="KQL12019"/>
    </source>
</evidence>
<accession>K3Y4C3</accession>
<dbReference type="EnsemblPlants" id="KQL12019">
    <property type="protein sequence ID" value="KQL12019"/>
    <property type="gene ID" value="SETIT_009061mg"/>
</dbReference>
<dbReference type="InParanoid" id="K3Y4C3"/>
<organism evidence="2 3">
    <name type="scientific">Setaria italica</name>
    <name type="common">Foxtail millet</name>
    <name type="synonym">Panicum italicum</name>
    <dbReference type="NCBI Taxonomy" id="4555"/>
    <lineage>
        <taxon>Eukaryota</taxon>
        <taxon>Viridiplantae</taxon>
        <taxon>Streptophyta</taxon>
        <taxon>Embryophyta</taxon>
        <taxon>Tracheophyta</taxon>
        <taxon>Spermatophyta</taxon>
        <taxon>Magnoliopsida</taxon>
        <taxon>Liliopsida</taxon>
        <taxon>Poales</taxon>
        <taxon>Poaceae</taxon>
        <taxon>PACMAD clade</taxon>
        <taxon>Panicoideae</taxon>
        <taxon>Panicodae</taxon>
        <taxon>Paniceae</taxon>
        <taxon>Cenchrinae</taxon>
        <taxon>Setaria</taxon>
    </lineage>
</organism>
<proteinExistence type="predicted"/>
<reference evidence="3" key="1">
    <citation type="journal article" date="2012" name="Nat. Biotechnol.">
        <title>Reference genome sequence of the model plant Setaria.</title>
        <authorList>
            <person name="Bennetzen J.L."/>
            <person name="Schmutz J."/>
            <person name="Wang H."/>
            <person name="Percifield R."/>
            <person name="Hawkins J."/>
            <person name="Pontaroli A.C."/>
            <person name="Estep M."/>
            <person name="Feng L."/>
            <person name="Vaughn J.N."/>
            <person name="Grimwood J."/>
            <person name="Jenkins J."/>
            <person name="Barry K."/>
            <person name="Lindquist E."/>
            <person name="Hellsten U."/>
            <person name="Deshpande S."/>
            <person name="Wang X."/>
            <person name="Wu X."/>
            <person name="Mitros T."/>
            <person name="Triplett J."/>
            <person name="Yang X."/>
            <person name="Ye C.Y."/>
            <person name="Mauro-Herrera M."/>
            <person name="Wang L."/>
            <person name="Li P."/>
            <person name="Sharma M."/>
            <person name="Sharma R."/>
            <person name="Ronald P.C."/>
            <person name="Panaud O."/>
            <person name="Kellogg E.A."/>
            <person name="Brutnell T.P."/>
            <person name="Doust A.N."/>
            <person name="Tuskan G.A."/>
            <person name="Rokhsar D."/>
            <person name="Devos K.M."/>
        </authorList>
    </citation>
    <scope>NUCLEOTIDE SEQUENCE [LARGE SCALE GENOMIC DNA]</scope>
    <source>
        <strain evidence="3">cv. Yugu1</strain>
    </source>
</reference>
<name>K3Y4C3_SETIT</name>